<evidence type="ECO:0000313" key="2">
    <source>
        <dbReference type="EMBL" id="KAF0806385.1"/>
    </source>
</evidence>
<organism evidence="2 3">
    <name type="scientific">Alcanivorax xiamenensis</name>
    <dbReference type="NCBI Taxonomy" id="1177156"/>
    <lineage>
        <taxon>Bacteria</taxon>
        <taxon>Pseudomonadati</taxon>
        <taxon>Pseudomonadota</taxon>
        <taxon>Gammaproteobacteria</taxon>
        <taxon>Oceanospirillales</taxon>
        <taxon>Alcanivoracaceae</taxon>
        <taxon>Alcanivorax</taxon>
    </lineage>
</organism>
<comment type="caution">
    <text evidence="2">The sequence shown here is derived from an EMBL/GenBank/DDBJ whole genome shotgun (WGS) entry which is preliminary data.</text>
</comment>
<gene>
    <name evidence="2" type="ORF">A6D6_01720</name>
</gene>
<protein>
    <recommendedName>
        <fullName evidence="4">Gingipain domain-containing protein</fullName>
    </recommendedName>
</protein>
<feature type="compositionally biased region" description="Basic and acidic residues" evidence="1">
    <location>
        <begin position="218"/>
        <end position="233"/>
    </location>
</feature>
<sequence>MANYVQVGQSRTSVTANTQRAVVKVDVRPFYVLMYGEPGIRKNAGKVFQWAAETKARELEEQENAETLVTPVTNFEEFKAAIEGAAPETPPLLARVVSGVYFFGHASSQAIFVGENAWAGTNVDLSNVFGLTPGNMRKNANVWLYCCNAGNTASGMPCIAELMADIIRRDVYAFSSGMHYQNSPELRGLALAMPLKDRKPMYLVPDNGKPATLFPKPGIHESKEEKYIGPEQP</sequence>
<dbReference type="EMBL" id="AQPF01000009">
    <property type="protein sequence ID" value="KAF0806385.1"/>
    <property type="molecule type" value="Genomic_DNA"/>
</dbReference>
<name>A0ABQ6Y9R0_9GAMM</name>
<evidence type="ECO:0000313" key="3">
    <source>
        <dbReference type="Proteomes" id="UP000771797"/>
    </source>
</evidence>
<dbReference type="Proteomes" id="UP000771797">
    <property type="component" value="Unassembled WGS sequence"/>
</dbReference>
<reference evidence="2 3" key="1">
    <citation type="submission" date="2012-09" db="EMBL/GenBank/DDBJ databases">
        <title>Genome Sequence of alkane-degrading Bacterium Alcanivorax sp. 6-D-6.</title>
        <authorList>
            <person name="Lai Q."/>
            <person name="Shao Z."/>
        </authorList>
    </citation>
    <scope>NUCLEOTIDE SEQUENCE [LARGE SCALE GENOMIC DNA]</scope>
    <source>
        <strain evidence="2 3">6-D-6</strain>
    </source>
</reference>
<proteinExistence type="predicted"/>
<accession>A0ABQ6Y9R0</accession>
<evidence type="ECO:0000256" key="1">
    <source>
        <dbReference type="SAM" id="MobiDB-lite"/>
    </source>
</evidence>
<evidence type="ECO:0008006" key="4">
    <source>
        <dbReference type="Google" id="ProtNLM"/>
    </source>
</evidence>
<feature type="region of interest" description="Disordered" evidence="1">
    <location>
        <begin position="213"/>
        <end position="233"/>
    </location>
</feature>
<keyword evidence="3" id="KW-1185">Reference proteome</keyword>
<dbReference type="RefSeq" id="WP_159660492.1">
    <property type="nucleotide sequence ID" value="NZ_AQPF01000009.1"/>
</dbReference>